<dbReference type="SUPFAM" id="SSF53756">
    <property type="entry name" value="UDP-Glycosyltransferase/glycogen phosphorylase"/>
    <property type="match status" value="1"/>
</dbReference>
<dbReference type="AlphaFoldDB" id="A0A239PYF0"/>
<dbReference type="GO" id="GO:0015774">
    <property type="term" value="P:polysaccharide transport"/>
    <property type="evidence" value="ECO:0007669"/>
    <property type="project" value="InterPro"/>
</dbReference>
<proteinExistence type="predicted"/>
<sequence>MSHKTRRDIVHPVVTLEIPAAWFSDPVDGDRHRLFYGSILSALSELHVLVDPVRLPRGAETAPRPKGQGTISFHSYGSGDGDILRCKESYIPPYYSMDSMGYACFSHLAMHPECYREAIESQDGATARSFVQRLAQELKQANRSKYTQPEHGRNDARGYVFVPLQVGNDTVAKGAWLRTQEALETIVTAARARGQEVVIKRHPRCRGRGVSRLLAELSGMPGVSMSDGSVLSLISGADLVVGANSGVLFEALVQGKPVISHGASDFGLATQQVRSCAELAAAVAAPSPPDGEWRDRFLFWYLTRYCVRADDVAAIRDKLEAFLDGLGTPTAPGRQARRRYVRALYRHSLINRLKRRFF</sequence>
<evidence type="ECO:0000313" key="2">
    <source>
        <dbReference type="Proteomes" id="UP000198307"/>
    </source>
</evidence>
<dbReference type="GO" id="GO:0000271">
    <property type="term" value="P:polysaccharide biosynthetic process"/>
    <property type="evidence" value="ECO:0007669"/>
    <property type="project" value="InterPro"/>
</dbReference>
<dbReference type="InterPro" id="IPR007833">
    <property type="entry name" value="Capsule_polysaccharide_synth"/>
</dbReference>
<evidence type="ECO:0000313" key="1">
    <source>
        <dbReference type="EMBL" id="SNT75053.1"/>
    </source>
</evidence>
<gene>
    <name evidence="1" type="ORF">SAMN05444959_109135</name>
</gene>
<name>A0A239PYF0_9RHOB</name>
<dbReference type="Pfam" id="PF05159">
    <property type="entry name" value="Capsule_synth"/>
    <property type="match status" value="1"/>
</dbReference>
<accession>A0A239PYF0</accession>
<reference evidence="1 2" key="1">
    <citation type="submission" date="2017-07" db="EMBL/GenBank/DDBJ databases">
        <authorList>
            <person name="Sun Z.S."/>
            <person name="Albrecht U."/>
            <person name="Echele G."/>
            <person name="Lee C.C."/>
        </authorList>
    </citation>
    <scope>NUCLEOTIDE SEQUENCE [LARGE SCALE GENOMIC DNA]</scope>
    <source>
        <strain evidence="1 2">DSM 14827</strain>
    </source>
</reference>
<dbReference type="Proteomes" id="UP000198307">
    <property type="component" value="Unassembled WGS sequence"/>
</dbReference>
<dbReference type="EMBL" id="FZQB01000009">
    <property type="protein sequence ID" value="SNT75053.1"/>
    <property type="molecule type" value="Genomic_DNA"/>
</dbReference>
<protein>
    <submittedName>
        <fullName evidence="1">Capsule polysaccharide biosynthesis protein</fullName>
    </submittedName>
</protein>
<organism evidence="1 2">
    <name type="scientific">Paracoccus seriniphilus</name>
    <dbReference type="NCBI Taxonomy" id="184748"/>
    <lineage>
        <taxon>Bacteria</taxon>
        <taxon>Pseudomonadati</taxon>
        <taxon>Pseudomonadota</taxon>
        <taxon>Alphaproteobacteria</taxon>
        <taxon>Rhodobacterales</taxon>
        <taxon>Paracoccaceae</taxon>
        <taxon>Paracoccus</taxon>
    </lineage>
</organism>
<keyword evidence="2" id="KW-1185">Reference proteome</keyword>
<dbReference type="RefSeq" id="WP_089344880.1">
    <property type="nucleotide sequence ID" value="NZ_CP067129.1"/>
</dbReference>
<dbReference type="OrthoDB" id="6713140at2"/>